<organism evidence="2 3">
    <name type="scientific">Mycetomoellerius zeteki</name>
    <dbReference type="NCBI Taxonomy" id="64791"/>
    <lineage>
        <taxon>Eukaryota</taxon>
        <taxon>Metazoa</taxon>
        <taxon>Ecdysozoa</taxon>
        <taxon>Arthropoda</taxon>
        <taxon>Hexapoda</taxon>
        <taxon>Insecta</taxon>
        <taxon>Pterygota</taxon>
        <taxon>Neoptera</taxon>
        <taxon>Endopterygota</taxon>
        <taxon>Hymenoptera</taxon>
        <taxon>Apocrita</taxon>
        <taxon>Aculeata</taxon>
        <taxon>Formicoidea</taxon>
        <taxon>Formicidae</taxon>
        <taxon>Myrmicinae</taxon>
        <taxon>Mycetomoellerius</taxon>
    </lineage>
</organism>
<dbReference type="Proteomes" id="UP000075809">
    <property type="component" value="Unassembled WGS sequence"/>
</dbReference>
<dbReference type="EMBL" id="KQ982730">
    <property type="protein sequence ID" value="KYQ51526.1"/>
    <property type="molecule type" value="Genomic_DNA"/>
</dbReference>
<keyword evidence="1" id="KW-0472">Membrane</keyword>
<feature type="transmembrane region" description="Helical" evidence="1">
    <location>
        <begin position="156"/>
        <end position="181"/>
    </location>
</feature>
<accession>A0A151WUK9</accession>
<evidence type="ECO:0000313" key="2">
    <source>
        <dbReference type="EMBL" id="KYQ51526.1"/>
    </source>
</evidence>
<sequence length="241" mass="27739">LTFGICKLHFAKYSYPKDTKKKTRNAEHFVESNCSTILTMRLLPRIFVKMYCGLLVLHTYYILKMASGDQSSLYLNEIRSLSELPMNKLIHLRSSLASNNDINSEYENDNIVSSRTLPWTVPMALSMSLKKNNKKPIRRHEEHYDEKGKDTKISKIFQLAVTALSFLAFGGYLLTLIITAIRRNNGNGNGNVVIFSNLQSLQKLNRPKRNILILDPMENNFETDKLYEGMIMLSRSYALYN</sequence>
<dbReference type="AlphaFoldDB" id="A0A151WUK9"/>
<name>A0A151WUK9_9HYME</name>
<reference evidence="2 3" key="1">
    <citation type="submission" date="2015-09" db="EMBL/GenBank/DDBJ databases">
        <title>Trachymyrmex zeteki WGS genome.</title>
        <authorList>
            <person name="Nygaard S."/>
            <person name="Hu H."/>
            <person name="Boomsma J."/>
            <person name="Zhang G."/>
        </authorList>
    </citation>
    <scope>NUCLEOTIDE SEQUENCE [LARGE SCALE GENOMIC DNA]</scope>
    <source>
        <strain evidence="2">Tzet28-1</strain>
        <tissue evidence="2">Whole body</tissue>
    </source>
</reference>
<feature type="non-terminal residue" evidence="2">
    <location>
        <position position="1"/>
    </location>
</feature>
<proteinExistence type="predicted"/>
<evidence type="ECO:0000313" key="3">
    <source>
        <dbReference type="Proteomes" id="UP000075809"/>
    </source>
</evidence>
<keyword evidence="3" id="KW-1185">Reference proteome</keyword>
<keyword evidence="1" id="KW-0812">Transmembrane</keyword>
<gene>
    <name evidence="2" type="ORF">ALC60_09399</name>
</gene>
<evidence type="ECO:0000256" key="1">
    <source>
        <dbReference type="SAM" id="Phobius"/>
    </source>
</evidence>
<keyword evidence="1" id="KW-1133">Transmembrane helix</keyword>
<protein>
    <submittedName>
        <fullName evidence="2">Uncharacterized protein</fullName>
    </submittedName>
</protein>